<organism evidence="1 2">
    <name type="scientific">Allacma fusca</name>
    <dbReference type="NCBI Taxonomy" id="39272"/>
    <lineage>
        <taxon>Eukaryota</taxon>
        <taxon>Metazoa</taxon>
        <taxon>Ecdysozoa</taxon>
        <taxon>Arthropoda</taxon>
        <taxon>Hexapoda</taxon>
        <taxon>Collembola</taxon>
        <taxon>Symphypleona</taxon>
        <taxon>Sminthuridae</taxon>
        <taxon>Allacma</taxon>
    </lineage>
</organism>
<protein>
    <submittedName>
        <fullName evidence="1">Uncharacterized protein</fullName>
    </submittedName>
</protein>
<proteinExistence type="predicted"/>
<evidence type="ECO:0000313" key="1">
    <source>
        <dbReference type="EMBL" id="CAG7730816.1"/>
    </source>
</evidence>
<sequence>MHERFYCQCGFNHEITQLITDFFRTPDGNICYMRLHALMTSAENIAHQLRECATLVSLPKESDAPLRYCGKRAFGTEPCIPSILERLRTAYWRLRIKLTDLFRCCDPDCTGLVDEERFQCCLKQSLVPESGITERQLDAVTNYYRACGNNIDYRRMAAMFDSTLSIQEQIQLNYVTKREELYKARAVNKLCESDEVRVKEILCKIVNRADRFILTTLSSIFDKFAHRQSGETTVPHLRRFFTYLNADLAESDFSLLCKKYATNDYNVNFLALVEDLDDTFHAKLCPQPPPKGILG</sequence>
<dbReference type="OrthoDB" id="272072at2759"/>
<reference evidence="1" key="1">
    <citation type="submission" date="2021-06" db="EMBL/GenBank/DDBJ databases">
        <authorList>
            <person name="Hodson N. C."/>
            <person name="Mongue J. A."/>
            <person name="Jaron S. K."/>
        </authorList>
    </citation>
    <scope>NUCLEOTIDE SEQUENCE</scope>
</reference>
<keyword evidence="2" id="KW-1185">Reference proteome</keyword>
<feature type="non-terminal residue" evidence="1">
    <location>
        <position position="1"/>
    </location>
</feature>
<dbReference type="AlphaFoldDB" id="A0A8J2K973"/>
<accession>A0A8J2K973</accession>
<dbReference type="EMBL" id="CAJVCH010200655">
    <property type="protein sequence ID" value="CAG7730816.1"/>
    <property type="molecule type" value="Genomic_DNA"/>
</dbReference>
<name>A0A8J2K973_9HEXA</name>
<gene>
    <name evidence="1" type="ORF">AFUS01_LOCUS19432</name>
</gene>
<evidence type="ECO:0000313" key="2">
    <source>
        <dbReference type="Proteomes" id="UP000708208"/>
    </source>
</evidence>
<comment type="caution">
    <text evidence="1">The sequence shown here is derived from an EMBL/GenBank/DDBJ whole genome shotgun (WGS) entry which is preliminary data.</text>
</comment>
<dbReference type="Proteomes" id="UP000708208">
    <property type="component" value="Unassembled WGS sequence"/>
</dbReference>